<dbReference type="RefSeq" id="WP_074640511.1">
    <property type="nucleotide sequence ID" value="NZ_FNBL01000001.1"/>
</dbReference>
<evidence type="ECO:0000313" key="1">
    <source>
        <dbReference type="EMBL" id="SDE83214.1"/>
    </source>
</evidence>
<dbReference type="OrthoDB" id="8478788at2"/>
<dbReference type="AlphaFoldDB" id="A0A1G7G4Y4"/>
<evidence type="ECO:0008006" key="3">
    <source>
        <dbReference type="Google" id="ProtNLM"/>
    </source>
</evidence>
<dbReference type="NCBIfam" id="TIGR02215">
    <property type="entry name" value="phage_chp_gp8"/>
    <property type="match status" value="1"/>
</dbReference>
<name>A0A1G7G4Y4_9RHOB</name>
<evidence type="ECO:0000313" key="2">
    <source>
        <dbReference type="Proteomes" id="UP000182284"/>
    </source>
</evidence>
<dbReference type="InterPro" id="IPR011738">
    <property type="entry name" value="Phage_CHP"/>
</dbReference>
<dbReference type="Proteomes" id="UP000182284">
    <property type="component" value="Unassembled WGS sequence"/>
</dbReference>
<accession>A0A1G7G4Y4</accession>
<dbReference type="CDD" id="cd08054">
    <property type="entry name" value="gp6"/>
    <property type="match status" value="1"/>
</dbReference>
<proteinExistence type="predicted"/>
<organism evidence="1 2">
    <name type="scientific">Celeribacter baekdonensis</name>
    <dbReference type="NCBI Taxonomy" id="875171"/>
    <lineage>
        <taxon>Bacteria</taxon>
        <taxon>Pseudomonadati</taxon>
        <taxon>Pseudomonadota</taxon>
        <taxon>Alphaproteobacteria</taxon>
        <taxon>Rhodobacterales</taxon>
        <taxon>Roseobacteraceae</taxon>
        <taxon>Celeribacter</taxon>
    </lineage>
</organism>
<gene>
    <name evidence="1" type="ORF">SAMN04488117_101393</name>
</gene>
<reference evidence="1 2" key="1">
    <citation type="submission" date="2016-10" db="EMBL/GenBank/DDBJ databases">
        <authorList>
            <person name="de Groot N.N."/>
        </authorList>
    </citation>
    <scope>NUCLEOTIDE SEQUENCE [LARGE SCALE GENOMIC DNA]</scope>
    <source>
        <strain evidence="1 2">DSM 27375</strain>
    </source>
</reference>
<sequence>MMLMEQTQVPSAALPVAEFKDHLRLGTGFGDDGVQDGVLETFLRAAMAAVEARTNKVLIIRDYTYTLSAWRDLGAQGLPVAPVSAITAFVITDRLGAQTTIDPAKYVLEQDMHRPRLVSTGFVLPQIPVAGQARIEFTAGFANAWGDLPADLAQAVMLLASHYYEHRHETAVGEATMPFGVNALLERYRNIRLFGGRL</sequence>
<dbReference type="NCBIfam" id="TIGR01560">
    <property type="entry name" value="put_DNA_pack"/>
    <property type="match status" value="1"/>
</dbReference>
<dbReference type="EMBL" id="FNBL01000001">
    <property type="protein sequence ID" value="SDE83214.1"/>
    <property type="molecule type" value="Genomic_DNA"/>
</dbReference>
<dbReference type="InterPro" id="IPR006450">
    <property type="entry name" value="Phage_HK97_gp6-like"/>
</dbReference>
<dbReference type="Gene3D" id="1.10.3230.30">
    <property type="entry name" value="Phage gp6-like head-tail connector protein"/>
    <property type="match status" value="1"/>
</dbReference>
<protein>
    <recommendedName>
        <fullName evidence="3">Phage gp6-like head-tail connector protein</fullName>
    </recommendedName>
</protein>